<reference evidence="2" key="1">
    <citation type="journal article" date="2019" name="Int. J. Syst. Evol. Microbiol.">
        <title>The Global Catalogue of Microorganisms (GCM) 10K type strain sequencing project: providing services to taxonomists for standard genome sequencing and annotation.</title>
        <authorList>
            <consortium name="The Broad Institute Genomics Platform"/>
            <consortium name="The Broad Institute Genome Sequencing Center for Infectious Disease"/>
            <person name="Wu L."/>
            <person name="Ma J."/>
        </authorList>
    </citation>
    <scope>NUCLEOTIDE SEQUENCE [LARGE SCALE GENOMIC DNA]</scope>
    <source>
        <strain evidence="2">JCM 17979</strain>
    </source>
</reference>
<keyword evidence="2" id="KW-1185">Reference proteome</keyword>
<dbReference type="Proteomes" id="UP001500928">
    <property type="component" value="Unassembled WGS sequence"/>
</dbReference>
<dbReference type="EMBL" id="BAABHO010000016">
    <property type="protein sequence ID" value="GAA4788787.1"/>
    <property type="molecule type" value="Genomic_DNA"/>
</dbReference>
<gene>
    <name evidence="1" type="ORF">GCM10023200_24220</name>
</gene>
<evidence type="ECO:0008006" key="3">
    <source>
        <dbReference type="Google" id="ProtNLM"/>
    </source>
</evidence>
<accession>A0ABP9B0B9</accession>
<protein>
    <recommendedName>
        <fullName evidence="3">Secreted protein</fullName>
    </recommendedName>
</protein>
<name>A0ABP9B0B9_9PSEU</name>
<evidence type="ECO:0000313" key="2">
    <source>
        <dbReference type="Proteomes" id="UP001500928"/>
    </source>
</evidence>
<evidence type="ECO:0000313" key="1">
    <source>
        <dbReference type="EMBL" id="GAA4788787.1"/>
    </source>
</evidence>
<comment type="caution">
    <text evidence="1">The sequence shown here is derived from an EMBL/GenBank/DDBJ whole genome shotgun (WGS) entry which is preliminary data.</text>
</comment>
<proteinExistence type="predicted"/>
<organism evidence="1 2">
    <name type="scientific">Actinomycetospora chlora</name>
    <dbReference type="NCBI Taxonomy" id="663608"/>
    <lineage>
        <taxon>Bacteria</taxon>
        <taxon>Bacillati</taxon>
        <taxon>Actinomycetota</taxon>
        <taxon>Actinomycetes</taxon>
        <taxon>Pseudonocardiales</taxon>
        <taxon>Pseudonocardiaceae</taxon>
        <taxon>Actinomycetospora</taxon>
    </lineage>
</organism>
<sequence>MASGLGAVVTLLAGLAVGRFSVRSTARRASLRVWGSGAGSLLPRSSAHRQAIVWRRVTGGAAPRESRDP</sequence>